<dbReference type="Gene3D" id="3.20.20.210">
    <property type="match status" value="1"/>
</dbReference>
<dbReference type="GO" id="GO:0006779">
    <property type="term" value="P:porphyrin-containing compound biosynthetic process"/>
    <property type="evidence" value="ECO:0007669"/>
    <property type="project" value="InterPro"/>
</dbReference>
<dbReference type="SUPFAM" id="SSF51726">
    <property type="entry name" value="UROD/MetE-like"/>
    <property type="match status" value="1"/>
</dbReference>
<sequence length="301" mass="33657">MTDLKENKGKKLVDFKCKRANSSGFSDEIIRKLNLRFPQSYHDARQMAEISRAIKEEEGSQVCILPFCHTVEGEAFGGLINLSDGKFGPRTAAYAYQSVEELLSLPDFDFGQGRISEVLKACQILKDQGERVVLEISGFFTVLNSLIDTTKIFKVWRKDPGTVEKIFQTIAKNLNRYFREAKKAGVDVISYADPAGSVNIVGPKYTEVVAKNFTYPFIKEAASLADEHCIIHLCPKTSLILLSLGLAERQDLQFAQGIHYVEACLKAMGQERIIGQLCMKDSRCVLSHGKIKALRLVNQIN</sequence>
<accession>A0A3G1KQD0</accession>
<dbReference type="RefSeq" id="WP_148133524.1">
    <property type="nucleotide sequence ID" value="NZ_CP017634.1"/>
</dbReference>
<dbReference type="PANTHER" id="PTHR47099:SF1">
    <property type="entry name" value="METHYLCOBAMIDE:COM METHYLTRANSFERASE MTBA"/>
    <property type="match status" value="1"/>
</dbReference>
<evidence type="ECO:0000313" key="2">
    <source>
        <dbReference type="EMBL" id="ATW24335.1"/>
    </source>
</evidence>
<keyword evidence="3" id="KW-1185">Reference proteome</keyword>
<dbReference type="InterPro" id="IPR000257">
    <property type="entry name" value="Uroporphyrinogen_deCOase"/>
</dbReference>
<dbReference type="PANTHER" id="PTHR47099">
    <property type="entry name" value="METHYLCOBAMIDE:COM METHYLTRANSFERASE MTBA"/>
    <property type="match status" value="1"/>
</dbReference>
<proteinExistence type="predicted"/>
<dbReference type="AlphaFoldDB" id="A0A3G1KQD0"/>
<dbReference type="Proteomes" id="UP000323521">
    <property type="component" value="Chromosome"/>
</dbReference>
<evidence type="ECO:0000259" key="1">
    <source>
        <dbReference type="Pfam" id="PF01208"/>
    </source>
</evidence>
<organism evidence="2 3">
    <name type="scientific">Formimonas warabiya</name>
    <dbReference type="NCBI Taxonomy" id="1761012"/>
    <lineage>
        <taxon>Bacteria</taxon>
        <taxon>Bacillati</taxon>
        <taxon>Bacillota</taxon>
        <taxon>Clostridia</taxon>
        <taxon>Eubacteriales</taxon>
        <taxon>Peptococcaceae</taxon>
        <taxon>Candidatus Formimonas</taxon>
    </lineage>
</organism>
<dbReference type="KEGG" id="fwa:DCMF_05640"/>
<dbReference type="GO" id="GO:0004853">
    <property type="term" value="F:uroporphyrinogen decarboxylase activity"/>
    <property type="evidence" value="ECO:0007669"/>
    <property type="project" value="InterPro"/>
</dbReference>
<protein>
    <recommendedName>
        <fullName evidence="1">Uroporphyrinogen decarboxylase (URO-D) domain-containing protein</fullName>
    </recommendedName>
</protein>
<evidence type="ECO:0000313" key="3">
    <source>
        <dbReference type="Proteomes" id="UP000323521"/>
    </source>
</evidence>
<reference evidence="2 3" key="1">
    <citation type="submission" date="2016-10" db="EMBL/GenBank/DDBJ databases">
        <title>Complete Genome Sequence of Peptococcaceae strain DCMF.</title>
        <authorList>
            <person name="Edwards R.J."/>
            <person name="Holland S.I."/>
            <person name="Deshpande N.P."/>
            <person name="Wong Y.K."/>
            <person name="Ertan H."/>
            <person name="Manefield M."/>
            <person name="Russell T.L."/>
            <person name="Lee M.J."/>
        </authorList>
    </citation>
    <scope>NUCLEOTIDE SEQUENCE [LARGE SCALE GENOMIC DNA]</scope>
    <source>
        <strain evidence="2 3">DCMF</strain>
    </source>
</reference>
<dbReference type="Pfam" id="PF01208">
    <property type="entry name" value="URO-D"/>
    <property type="match status" value="1"/>
</dbReference>
<dbReference type="InterPro" id="IPR038071">
    <property type="entry name" value="UROD/MetE-like_sf"/>
</dbReference>
<dbReference type="InterPro" id="IPR052024">
    <property type="entry name" value="Methanogen_methyltrans"/>
</dbReference>
<gene>
    <name evidence="2" type="ORF">DCMF_05640</name>
</gene>
<dbReference type="EMBL" id="CP017634">
    <property type="protein sequence ID" value="ATW24335.1"/>
    <property type="molecule type" value="Genomic_DNA"/>
</dbReference>
<dbReference type="OrthoDB" id="2135496at2"/>
<feature type="domain" description="Uroporphyrinogen decarboxylase (URO-D)" evidence="1">
    <location>
        <begin position="32"/>
        <end position="241"/>
    </location>
</feature>
<name>A0A3G1KQD0_FORW1</name>